<comment type="caution">
    <text evidence="4">The sequence shown here is derived from an EMBL/GenBank/DDBJ whole genome shotgun (WGS) entry which is preliminary data.</text>
</comment>
<dbReference type="PANTHER" id="PTHR47820">
    <property type="entry name" value="BNAC05G24000D PROTEIN"/>
    <property type="match status" value="1"/>
</dbReference>
<dbReference type="CDD" id="cd16647">
    <property type="entry name" value="mRING-HC-C3HC5_NEU1"/>
    <property type="match status" value="1"/>
</dbReference>
<proteinExistence type="predicted"/>
<organism evidence="4 5">
    <name type="scientific">Camellia sinensis var. sinensis</name>
    <name type="common">China tea</name>
    <dbReference type="NCBI Taxonomy" id="542762"/>
    <lineage>
        <taxon>Eukaryota</taxon>
        <taxon>Viridiplantae</taxon>
        <taxon>Streptophyta</taxon>
        <taxon>Embryophyta</taxon>
        <taxon>Tracheophyta</taxon>
        <taxon>Spermatophyta</taxon>
        <taxon>Magnoliopsida</taxon>
        <taxon>eudicotyledons</taxon>
        <taxon>Gunneridae</taxon>
        <taxon>Pentapetalae</taxon>
        <taxon>asterids</taxon>
        <taxon>Ericales</taxon>
        <taxon>Theaceae</taxon>
        <taxon>Camellia</taxon>
    </lineage>
</organism>
<feature type="region of interest" description="Disordered" evidence="2">
    <location>
        <begin position="750"/>
        <end position="859"/>
    </location>
</feature>
<dbReference type="PROSITE" id="PS50089">
    <property type="entry name" value="ZF_RING_2"/>
    <property type="match status" value="1"/>
</dbReference>
<protein>
    <recommendedName>
        <fullName evidence="3">RING-type domain-containing protein</fullName>
    </recommendedName>
</protein>
<name>A0A4S4DJ80_CAMSN</name>
<feature type="region of interest" description="Disordered" evidence="2">
    <location>
        <begin position="562"/>
        <end position="584"/>
    </location>
</feature>
<feature type="compositionally biased region" description="Polar residues" evidence="2">
    <location>
        <begin position="344"/>
        <end position="372"/>
    </location>
</feature>
<gene>
    <name evidence="4" type="ORF">TEA_013818</name>
</gene>
<keyword evidence="1" id="KW-0479">Metal-binding</keyword>
<feature type="compositionally biased region" description="Acidic residues" evidence="2">
    <location>
        <begin position="758"/>
        <end position="794"/>
    </location>
</feature>
<accession>A0A4S4DJ80</accession>
<feature type="domain" description="RING-type" evidence="3">
    <location>
        <begin position="932"/>
        <end position="971"/>
    </location>
</feature>
<dbReference type="STRING" id="542762.A0A4S4DJ80"/>
<reference evidence="4 5" key="1">
    <citation type="journal article" date="2018" name="Proc. Natl. Acad. Sci. U.S.A.">
        <title>Draft genome sequence of Camellia sinensis var. sinensis provides insights into the evolution of the tea genome and tea quality.</title>
        <authorList>
            <person name="Wei C."/>
            <person name="Yang H."/>
            <person name="Wang S."/>
            <person name="Zhao J."/>
            <person name="Liu C."/>
            <person name="Gao L."/>
            <person name="Xia E."/>
            <person name="Lu Y."/>
            <person name="Tai Y."/>
            <person name="She G."/>
            <person name="Sun J."/>
            <person name="Cao H."/>
            <person name="Tong W."/>
            <person name="Gao Q."/>
            <person name="Li Y."/>
            <person name="Deng W."/>
            <person name="Jiang X."/>
            <person name="Wang W."/>
            <person name="Chen Q."/>
            <person name="Zhang S."/>
            <person name="Li H."/>
            <person name="Wu J."/>
            <person name="Wang P."/>
            <person name="Li P."/>
            <person name="Shi C."/>
            <person name="Zheng F."/>
            <person name="Jian J."/>
            <person name="Huang B."/>
            <person name="Shan D."/>
            <person name="Shi M."/>
            <person name="Fang C."/>
            <person name="Yue Y."/>
            <person name="Li F."/>
            <person name="Li D."/>
            <person name="Wei S."/>
            <person name="Han B."/>
            <person name="Jiang C."/>
            <person name="Yin Y."/>
            <person name="Xia T."/>
            <person name="Zhang Z."/>
            <person name="Bennetzen J.L."/>
            <person name="Zhao S."/>
            <person name="Wan X."/>
        </authorList>
    </citation>
    <scope>NUCLEOTIDE SEQUENCE [LARGE SCALE GENOMIC DNA]</scope>
    <source>
        <strain evidence="5">cv. Shuchazao</strain>
        <tissue evidence="4">Leaf</tissue>
    </source>
</reference>
<dbReference type="Gene3D" id="3.30.40.10">
    <property type="entry name" value="Zinc/RING finger domain, C3HC4 (zinc finger)"/>
    <property type="match status" value="1"/>
</dbReference>
<dbReference type="AlphaFoldDB" id="A0A4S4DJ80"/>
<sequence length="985" mass="111847">MASSQVEIASSTPFGCVLRNRWNRETKTQSPRFQQNLKDLVSCISSSSPVENSSNVDVWVREEDQRESSPTQSDGGSVEIPNLGGVSSLVRKWRVISESRTSQSAAINIPNSSSSPVEMPPLSRSETCESVDEKFGTPSPSVMTEEESFLDWESETMPSRPPSARGKDSVESERLRVADVIRKLTSVTQIRGSLMTWKNDHDRDQQQISNESLPRLNTGLDDHQQQPEHRCFSPRIRGRLAFNELLLQLERNRVSELDSLVERRAVSKFSHRGRIQAMLRLRFLREAAMGYQQHSRLMPIGVQHHWHREAAPAIGSQQPSCRAAEVENQQNLRHEAPMGGLAAQQHSSHSTITGVKQHSTLSTTTRVQQHSCCETAGESKQHSNSTEVGTPQHLHPHEADVGAQQHLFREEAIRDQQHLHSLPTESNRPTQGSVVVLLREKFNVRVESDATNLKIPRGVVENNVESFTSSQLRQEPHHLEVNTTEQQSTFSEQDSVAYTRDNVHEEATRNSHNIWQQTSYEICNLESQKSEDRLTSSGWDVDVNTAEQEANNEELIATNQDSINDVSDPQNDWEEEEANNQQQMGNDQIQDWLSVISHPWTEWEEQEVDNQQLIGMSHDWIGEVSRPRSDWEGLRQARYQEMLDPYMENEDIRQLLERAMKYGYSKNVVVLVPGTGTHIDRVACVRGTQNKRSVSTFLSSSLRAKMDQLMISRVQGLPDSIGNQQEEEEEESQGIRNRLEQLMMSRLQREKQLMSSLPEEEEEEEEEEQDIGVEEEELEADEKLEEDEEEEEVTESSIGHQCSEVSDYEEQMAAVRSWSGDGDSEVSYDSDRTSPSPQQTQSSESSYSDAQPHSSFTNRSSIQEMELIYDLRGHMEQLHREISELRKSIKSCVNMQVKLQRSMKQEVSVAVSSSVPRVGRKSRSGAPRKGSCCVCYEMKVDSLLYRCGHMCTCFKCAHELLWSSGKCPICRAPIVDVVRAYANDS</sequence>
<dbReference type="InterPro" id="IPR001841">
    <property type="entry name" value="Znf_RING"/>
</dbReference>
<feature type="region of interest" description="Disordered" evidence="2">
    <location>
        <begin position="199"/>
        <end position="230"/>
    </location>
</feature>
<keyword evidence="1" id="KW-0863">Zinc-finger</keyword>
<keyword evidence="1" id="KW-0862">Zinc</keyword>
<evidence type="ECO:0000256" key="1">
    <source>
        <dbReference type="PROSITE-ProRule" id="PRU00175"/>
    </source>
</evidence>
<evidence type="ECO:0000313" key="5">
    <source>
        <dbReference type="Proteomes" id="UP000306102"/>
    </source>
</evidence>
<keyword evidence="5" id="KW-1185">Reference proteome</keyword>
<dbReference type="EMBL" id="SDRB02011087">
    <property type="protein sequence ID" value="THG02918.1"/>
    <property type="molecule type" value="Genomic_DNA"/>
</dbReference>
<feature type="region of interest" description="Disordered" evidence="2">
    <location>
        <begin position="338"/>
        <end position="395"/>
    </location>
</feature>
<dbReference type="PANTHER" id="PTHR47820:SF3">
    <property type="entry name" value="OS07G0499800 PROTEIN"/>
    <property type="match status" value="1"/>
</dbReference>
<feature type="region of interest" description="Disordered" evidence="2">
    <location>
        <begin position="61"/>
        <end position="83"/>
    </location>
</feature>
<dbReference type="Proteomes" id="UP000306102">
    <property type="component" value="Unassembled WGS sequence"/>
</dbReference>
<feature type="compositionally biased region" description="Basic and acidic residues" evidence="2">
    <location>
        <begin position="220"/>
        <end position="230"/>
    </location>
</feature>
<evidence type="ECO:0000256" key="2">
    <source>
        <dbReference type="SAM" id="MobiDB-lite"/>
    </source>
</evidence>
<evidence type="ECO:0000259" key="3">
    <source>
        <dbReference type="PROSITE" id="PS50089"/>
    </source>
</evidence>
<feature type="compositionally biased region" description="Polar residues" evidence="2">
    <location>
        <begin position="795"/>
        <end position="804"/>
    </location>
</feature>
<evidence type="ECO:0000313" key="4">
    <source>
        <dbReference type="EMBL" id="THG02918.1"/>
    </source>
</evidence>
<dbReference type="Pfam" id="PF13920">
    <property type="entry name" value="zf-C3HC4_3"/>
    <property type="match status" value="1"/>
</dbReference>
<dbReference type="GO" id="GO:0008270">
    <property type="term" value="F:zinc ion binding"/>
    <property type="evidence" value="ECO:0007669"/>
    <property type="project" value="UniProtKB-KW"/>
</dbReference>
<dbReference type="InterPro" id="IPR013083">
    <property type="entry name" value="Znf_RING/FYVE/PHD"/>
</dbReference>
<dbReference type="SUPFAM" id="SSF57850">
    <property type="entry name" value="RING/U-box"/>
    <property type="match status" value="1"/>
</dbReference>
<feature type="compositionally biased region" description="Low complexity" evidence="2">
    <location>
        <begin position="834"/>
        <end position="852"/>
    </location>
</feature>